<keyword evidence="3" id="KW-1185">Reference proteome</keyword>
<name>M1P7D3_DESSD</name>
<sequence length="118" mass="13335">MFLIFAAVLIGVLYIGPLCLPGWFVWERSLASAILPFAYVYAKGLFSIACLLCACIYRHRKKIQKRRMFKVPQVGEKGRLRLPNQKEMSDRFGMSVLLCVLVLVFIVAGYSRAFGGVK</sequence>
<keyword evidence="1" id="KW-0472">Membrane</keyword>
<dbReference type="KEGG" id="dsf:UWK_01030"/>
<keyword evidence="1" id="KW-1133">Transmembrane helix</keyword>
<organism evidence="2 3">
    <name type="scientific">Desulfocapsa sulfexigens (strain DSM 10523 / SB164P1)</name>
    <dbReference type="NCBI Taxonomy" id="1167006"/>
    <lineage>
        <taxon>Bacteria</taxon>
        <taxon>Pseudomonadati</taxon>
        <taxon>Thermodesulfobacteriota</taxon>
        <taxon>Desulfobulbia</taxon>
        <taxon>Desulfobulbales</taxon>
        <taxon>Desulfocapsaceae</taxon>
        <taxon>Desulfocapsa</taxon>
    </lineage>
</organism>
<reference evidence="3" key="1">
    <citation type="journal article" date="2013" name="Stand. Genomic Sci.">
        <title>Complete genome sequence of Desulfocapsa sulfexigens, a marine deltaproteobacterium specialized in disproportionating inorganic sulfur compounds.</title>
        <authorList>
            <person name="Finster K.W."/>
            <person name="Kjeldsen K.U."/>
            <person name="Kube M."/>
            <person name="Reinhardt R."/>
            <person name="Mussmann M."/>
            <person name="Amann R."/>
            <person name="Schreiber L."/>
        </authorList>
    </citation>
    <scope>NUCLEOTIDE SEQUENCE [LARGE SCALE GENOMIC DNA]</scope>
    <source>
        <strain evidence="3">DSM 10523 / SB164P1</strain>
    </source>
</reference>
<proteinExistence type="predicted"/>
<protein>
    <submittedName>
        <fullName evidence="2">Uncharacterized protein</fullName>
    </submittedName>
</protein>
<accession>M1P7D3</accession>
<keyword evidence="1" id="KW-0812">Transmembrane</keyword>
<evidence type="ECO:0000313" key="3">
    <source>
        <dbReference type="Proteomes" id="UP000011721"/>
    </source>
</evidence>
<dbReference type="EMBL" id="CP003985">
    <property type="protein sequence ID" value="AGF77602.1"/>
    <property type="molecule type" value="Genomic_DNA"/>
</dbReference>
<dbReference type="HOGENOM" id="CLU_2069327_0_0_7"/>
<dbReference type="eggNOG" id="COG3807">
    <property type="taxonomic scope" value="Bacteria"/>
</dbReference>
<evidence type="ECO:0000313" key="2">
    <source>
        <dbReference type="EMBL" id="AGF77602.1"/>
    </source>
</evidence>
<dbReference type="STRING" id="1167006.UWK_01030"/>
<feature type="transmembrane region" description="Helical" evidence="1">
    <location>
        <begin position="92"/>
        <end position="111"/>
    </location>
</feature>
<gene>
    <name evidence="2" type="ordered locus">UWK_01030</name>
</gene>
<feature type="transmembrane region" description="Helical" evidence="1">
    <location>
        <begin position="37"/>
        <end position="57"/>
    </location>
</feature>
<dbReference type="AlphaFoldDB" id="M1P7D3"/>
<dbReference type="Proteomes" id="UP000011721">
    <property type="component" value="Chromosome"/>
</dbReference>
<evidence type="ECO:0000256" key="1">
    <source>
        <dbReference type="SAM" id="Phobius"/>
    </source>
</evidence>